<evidence type="ECO:0000313" key="2">
    <source>
        <dbReference type="Proteomes" id="UP001354227"/>
    </source>
</evidence>
<proteinExistence type="predicted"/>
<evidence type="ECO:0000313" key="1">
    <source>
        <dbReference type="EMBL" id="MEE1887414.1"/>
    </source>
</evidence>
<keyword evidence="2" id="KW-1185">Reference proteome</keyword>
<dbReference type="RefSeq" id="WP_330103259.1">
    <property type="nucleotide sequence ID" value="NZ_JAZDCT010000006.1"/>
</dbReference>
<reference evidence="1" key="1">
    <citation type="submission" date="2024-01" db="EMBL/GenBank/DDBJ databases">
        <title>Unpublished Manusciprt.</title>
        <authorList>
            <person name="Duman M."/>
            <person name="Valdes E.G."/>
            <person name="Ajmi N."/>
            <person name="Altun S."/>
            <person name="Saticioglu I.B."/>
        </authorList>
    </citation>
    <scope>NUCLEOTIDE SEQUENCE</scope>
    <source>
        <strain evidence="1">137P</strain>
    </source>
</reference>
<accession>A0ABU7H819</accession>
<protein>
    <submittedName>
        <fullName evidence="1">Uncharacterized protein</fullName>
    </submittedName>
</protein>
<name>A0ABU7H819_9PSED</name>
<dbReference type="Proteomes" id="UP001354227">
    <property type="component" value="Unassembled WGS sequence"/>
</dbReference>
<organism evidence="1 2">
    <name type="scientific">Pseudomonas carassii</name>
    <dbReference type="NCBI Taxonomy" id="3115855"/>
    <lineage>
        <taxon>Bacteria</taxon>
        <taxon>Pseudomonadati</taxon>
        <taxon>Pseudomonadota</taxon>
        <taxon>Gammaproteobacteria</taxon>
        <taxon>Pseudomonadales</taxon>
        <taxon>Pseudomonadaceae</taxon>
        <taxon>Pseudomonas</taxon>
    </lineage>
</organism>
<gene>
    <name evidence="1" type="ORF">V0R62_07050</name>
</gene>
<sequence>MISLVSSPVSEEFTLIPNKLLYELAEQADKRKVSFEAFFEQIDALSRDVIVCPECGRIWIKKEGGPEYYPYLEERV</sequence>
<comment type="caution">
    <text evidence="1">The sequence shown here is derived from an EMBL/GenBank/DDBJ whole genome shotgun (WGS) entry which is preliminary data.</text>
</comment>
<dbReference type="EMBL" id="JAZDCT010000006">
    <property type="protein sequence ID" value="MEE1887414.1"/>
    <property type="molecule type" value="Genomic_DNA"/>
</dbReference>